<evidence type="ECO:0000256" key="5">
    <source>
        <dbReference type="ARBA" id="ARBA00023004"/>
    </source>
</evidence>
<dbReference type="InterPro" id="IPR017896">
    <property type="entry name" value="4Fe4S_Fe-S-bd"/>
</dbReference>
<proteinExistence type="predicted"/>
<evidence type="ECO:0000313" key="11">
    <source>
        <dbReference type="Proteomes" id="UP001083770"/>
    </source>
</evidence>
<keyword evidence="4" id="KW-0249">Electron transport</keyword>
<dbReference type="PANTHER" id="PTHR30176:SF3">
    <property type="entry name" value="FERREDOXIN-TYPE PROTEIN NAPH"/>
    <property type="match status" value="1"/>
</dbReference>
<evidence type="ECO:0000313" key="10">
    <source>
        <dbReference type="EMBL" id="MCZ4299582.1"/>
    </source>
</evidence>
<evidence type="ECO:0000256" key="4">
    <source>
        <dbReference type="ARBA" id="ARBA00022982"/>
    </source>
</evidence>
<accession>A0ABT4LZJ7</accession>
<evidence type="ECO:0000256" key="6">
    <source>
        <dbReference type="ARBA" id="ARBA00023014"/>
    </source>
</evidence>
<dbReference type="InterPro" id="IPR051684">
    <property type="entry name" value="Electron_Trans/Redox"/>
</dbReference>
<dbReference type="Pfam" id="PF12801">
    <property type="entry name" value="Fer4_5"/>
    <property type="match status" value="1"/>
</dbReference>
<keyword evidence="6" id="KW-0411">Iron-sulfur</keyword>
<sequence>LDIGNQQFNFFGTTLYPQDLTLLALLFVIAAFGLFFITTFLGRVWCGYLCPQTVWTFMYIWFEEKLEGSANKRRKQDSNKLTANLAMRKT</sequence>
<keyword evidence="3" id="KW-0479">Metal-binding</keyword>
<dbReference type="PANTHER" id="PTHR30176">
    <property type="entry name" value="FERREDOXIN-TYPE PROTEIN NAPH"/>
    <property type="match status" value="1"/>
</dbReference>
<evidence type="ECO:0000256" key="3">
    <source>
        <dbReference type="ARBA" id="ARBA00022723"/>
    </source>
</evidence>
<keyword evidence="11" id="KW-1185">Reference proteome</keyword>
<evidence type="ECO:0000256" key="8">
    <source>
        <dbReference type="SAM" id="Phobius"/>
    </source>
</evidence>
<comment type="caution">
    <text evidence="10">The sequence shown here is derived from an EMBL/GenBank/DDBJ whole genome shotgun (WGS) entry which is preliminary data.</text>
</comment>
<evidence type="ECO:0000256" key="2">
    <source>
        <dbReference type="ARBA" id="ARBA00022485"/>
    </source>
</evidence>
<evidence type="ECO:0000256" key="1">
    <source>
        <dbReference type="ARBA" id="ARBA00022448"/>
    </source>
</evidence>
<organism evidence="10 11">
    <name type="scientific">Henriciella marina</name>
    <dbReference type="NCBI Taxonomy" id="453851"/>
    <lineage>
        <taxon>Bacteria</taxon>
        <taxon>Pseudomonadati</taxon>
        <taxon>Pseudomonadota</taxon>
        <taxon>Alphaproteobacteria</taxon>
        <taxon>Hyphomonadales</taxon>
        <taxon>Hyphomonadaceae</taxon>
        <taxon>Henriciella</taxon>
    </lineage>
</organism>
<dbReference type="Proteomes" id="UP001083770">
    <property type="component" value="Unassembled WGS sequence"/>
</dbReference>
<gene>
    <name evidence="10" type="ORF">O4G74_16090</name>
</gene>
<keyword evidence="8" id="KW-1133">Transmembrane helix</keyword>
<keyword evidence="8" id="KW-0472">Membrane</keyword>
<feature type="non-terminal residue" evidence="10">
    <location>
        <position position="90"/>
    </location>
</feature>
<feature type="domain" description="4Fe-4S ferredoxin-type" evidence="9">
    <location>
        <begin position="24"/>
        <end position="55"/>
    </location>
</feature>
<keyword evidence="2" id="KW-0004">4Fe-4S</keyword>
<name>A0ABT4LZJ7_9PROT</name>
<keyword evidence="1" id="KW-0813">Transport</keyword>
<evidence type="ECO:0000259" key="9">
    <source>
        <dbReference type="Pfam" id="PF12801"/>
    </source>
</evidence>
<reference evidence="10" key="1">
    <citation type="submission" date="2022-12" db="EMBL/GenBank/DDBJ databases">
        <title>Bacterial isolates from different developmental stages of Nematostella vectensis.</title>
        <authorList>
            <person name="Fraune S."/>
        </authorList>
    </citation>
    <scope>NUCLEOTIDE SEQUENCE</scope>
    <source>
        <strain evidence="10">G21632-S1</strain>
    </source>
</reference>
<protein>
    <submittedName>
        <fullName evidence="10">4Fe-4S binding protein</fullName>
    </submittedName>
</protein>
<feature type="non-terminal residue" evidence="10">
    <location>
        <position position="1"/>
    </location>
</feature>
<feature type="transmembrane region" description="Helical" evidence="8">
    <location>
        <begin position="20"/>
        <end position="37"/>
    </location>
</feature>
<feature type="region of interest" description="Disordered" evidence="7">
    <location>
        <begin position="69"/>
        <end position="90"/>
    </location>
</feature>
<keyword evidence="5" id="KW-0408">Iron</keyword>
<keyword evidence="8" id="KW-0812">Transmembrane</keyword>
<dbReference type="EMBL" id="JAPWGW010000039">
    <property type="protein sequence ID" value="MCZ4299582.1"/>
    <property type="molecule type" value="Genomic_DNA"/>
</dbReference>
<evidence type="ECO:0000256" key="7">
    <source>
        <dbReference type="SAM" id="MobiDB-lite"/>
    </source>
</evidence>